<dbReference type="Proteomes" id="UP001519332">
    <property type="component" value="Unassembled WGS sequence"/>
</dbReference>
<dbReference type="InterPro" id="IPR000524">
    <property type="entry name" value="Tscrpt_reg_HTH_GntR"/>
</dbReference>
<dbReference type="InterPro" id="IPR001647">
    <property type="entry name" value="HTH_TetR"/>
</dbReference>
<evidence type="ECO:0000259" key="6">
    <source>
        <dbReference type="PROSITE" id="PS50977"/>
    </source>
</evidence>
<dbReference type="InterPro" id="IPR036390">
    <property type="entry name" value="WH_DNA-bd_sf"/>
</dbReference>
<dbReference type="InterPro" id="IPR036271">
    <property type="entry name" value="Tet_transcr_reg_TetR-rel_C_sf"/>
</dbReference>
<dbReference type="EMBL" id="JAGINW010000001">
    <property type="protein sequence ID" value="MBP2327609.1"/>
    <property type="molecule type" value="Genomic_DNA"/>
</dbReference>
<evidence type="ECO:0000313" key="8">
    <source>
        <dbReference type="Proteomes" id="UP001519332"/>
    </source>
</evidence>
<evidence type="ECO:0000313" key="7">
    <source>
        <dbReference type="EMBL" id="MBP2327609.1"/>
    </source>
</evidence>
<dbReference type="Gene3D" id="1.10.357.10">
    <property type="entry name" value="Tetracycline Repressor, domain 2"/>
    <property type="match status" value="1"/>
</dbReference>
<dbReference type="SMART" id="SM00345">
    <property type="entry name" value="HTH_GNTR"/>
    <property type="match status" value="1"/>
</dbReference>
<dbReference type="SUPFAM" id="SSF46689">
    <property type="entry name" value="Homeodomain-like"/>
    <property type="match status" value="1"/>
</dbReference>
<evidence type="ECO:0000259" key="5">
    <source>
        <dbReference type="PROSITE" id="PS50949"/>
    </source>
</evidence>
<organism evidence="7 8">
    <name type="scientific">Kibdelosporangium banguiense</name>
    <dbReference type="NCBI Taxonomy" id="1365924"/>
    <lineage>
        <taxon>Bacteria</taxon>
        <taxon>Bacillati</taxon>
        <taxon>Actinomycetota</taxon>
        <taxon>Actinomycetes</taxon>
        <taxon>Pseudonocardiales</taxon>
        <taxon>Pseudonocardiaceae</taxon>
        <taxon>Kibdelosporangium</taxon>
    </lineage>
</organism>
<proteinExistence type="predicted"/>
<feature type="DNA-binding region" description="H-T-H motif" evidence="4">
    <location>
        <begin position="104"/>
        <end position="123"/>
    </location>
</feature>
<keyword evidence="8" id="KW-1185">Reference proteome</keyword>
<dbReference type="SUPFAM" id="SSF46785">
    <property type="entry name" value="Winged helix' DNA-binding domain"/>
    <property type="match status" value="1"/>
</dbReference>
<keyword evidence="2 4" id="KW-0238">DNA-binding</keyword>
<feature type="domain" description="HTH gntR-type" evidence="5">
    <location>
        <begin position="2"/>
        <end position="70"/>
    </location>
</feature>
<dbReference type="SUPFAM" id="SSF48498">
    <property type="entry name" value="Tetracyclin repressor-like, C-terminal domain"/>
    <property type="match status" value="1"/>
</dbReference>
<dbReference type="Gene3D" id="1.10.10.10">
    <property type="entry name" value="Winged helix-like DNA-binding domain superfamily/Winged helix DNA-binding domain"/>
    <property type="match status" value="1"/>
</dbReference>
<sequence>MEPPYARIVTEIRRRIDAGELKPGERVPSTRQICQEWGVALATATKALTALSQSGDVTAVPRVGTIVAERADRPREAPDQRLTAAEIIRAAIDIADAEGLPAVSMRGVAARLKVGPMSLYRYVHNKDDLILMMIDTAWGETALPAAPPDGWRARFETAARLQWTLHRRHPWLARAMPLSRPLLLGNMLAHAEWMFQAMARLGLSAETMMDVHITMYSYVQGLAVNLDAEAEAQADTGQTQEEWTDGRAALFQEVVASGAFPAFTDVMARLEGAGYDFSYDALFEFGLRHLLDGLAAGVLRDA</sequence>
<evidence type="ECO:0000256" key="3">
    <source>
        <dbReference type="ARBA" id="ARBA00023163"/>
    </source>
</evidence>
<name>A0ABS4TUH9_9PSEU</name>
<dbReference type="PROSITE" id="PS50949">
    <property type="entry name" value="HTH_GNTR"/>
    <property type="match status" value="1"/>
</dbReference>
<reference evidence="7 8" key="1">
    <citation type="submission" date="2021-03" db="EMBL/GenBank/DDBJ databases">
        <title>Sequencing the genomes of 1000 actinobacteria strains.</title>
        <authorList>
            <person name="Klenk H.-P."/>
        </authorList>
    </citation>
    <scope>NUCLEOTIDE SEQUENCE [LARGE SCALE GENOMIC DNA]</scope>
    <source>
        <strain evidence="7 8">DSM 46670</strain>
    </source>
</reference>
<feature type="domain" description="HTH tetR-type" evidence="6">
    <location>
        <begin position="81"/>
        <end position="141"/>
    </location>
</feature>
<dbReference type="Pfam" id="PF02909">
    <property type="entry name" value="TetR_C_1"/>
    <property type="match status" value="1"/>
</dbReference>
<dbReference type="InterPro" id="IPR036388">
    <property type="entry name" value="WH-like_DNA-bd_sf"/>
</dbReference>
<dbReference type="PROSITE" id="PS50977">
    <property type="entry name" value="HTH_TETR_2"/>
    <property type="match status" value="1"/>
</dbReference>
<gene>
    <name evidence="7" type="ORF">JOF56_007994</name>
</gene>
<dbReference type="Gene3D" id="1.10.10.60">
    <property type="entry name" value="Homeodomain-like"/>
    <property type="match status" value="1"/>
</dbReference>
<dbReference type="GO" id="GO:0003677">
    <property type="term" value="F:DNA binding"/>
    <property type="evidence" value="ECO:0007669"/>
    <property type="project" value="UniProtKB-KW"/>
</dbReference>
<keyword evidence="1" id="KW-0805">Transcription regulation</keyword>
<dbReference type="RefSeq" id="WP_307855461.1">
    <property type="nucleotide sequence ID" value="NZ_JAGINW010000001.1"/>
</dbReference>
<dbReference type="InterPro" id="IPR009057">
    <property type="entry name" value="Homeodomain-like_sf"/>
</dbReference>
<accession>A0ABS4TUH9</accession>
<dbReference type="Pfam" id="PF00440">
    <property type="entry name" value="TetR_N"/>
    <property type="match status" value="1"/>
</dbReference>
<dbReference type="CDD" id="cd07377">
    <property type="entry name" value="WHTH_GntR"/>
    <property type="match status" value="1"/>
</dbReference>
<comment type="caution">
    <text evidence="7">The sequence shown here is derived from an EMBL/GenBank/DDBJ whole genome shotgun (WGS) entry which is preliminary data.</text>
</comment>
<dbReference type="InterPro" id="IPR004111">
    <property type="entry name" value="Repressor_TetR_C"/>
</dbReference>
<keyword evidence="3" id="KW-0804">Transcription</keyword>
<protein>
    <submittedName>
        <fullName evidence="7">DNA-binding transcriptional regulator YhcF (GntR family)</fullName>
    </submittedName>
</protein>
<evidence type="ECO:0000256" key="4">
    <source>
        <dbReference type="PROSITE-ProRule" id="PRU00335"/>
    </source>
</evidence>
<dbReference type="Pfam" id="PF00392">
    <property type="entry name" value="GntR"/>
    <property type="match status" value="1"/>
</dbReference>
<evidence type="ECO:0000256" key="1">
    <source>
        <dbReference type="ARBA" id="ARBA00023015"/>
    </source>
</evidence>
<dbReference type="PANTHER" id="PTHR30055">
    <property type="entry name" value="HTH-TYPE TRANSCRIPTIONAL REGULATOR RUTR"/>
    <property type="match status" value="1"/>
</dbReference>
<dbReference type="InterPro" id="IPR050109">
    <property type="entry name" value="HTH-type_TetR-like_transc_reg"/>
</dbReference>
<dbReference type="PANTHER" id="PTHR30055:SF151">
    <property type="entry name" value="TRANSCRIPTIONAL REGULATORY PROTEIN"/>
    <property type="match status" value="1"/>
</dbReference>
<evidence type="ECO:0000256" key="2">
    <source>
        <dbReference type="ARBA" id="ARBA00023125"/>
    </source>
</evidence>